<accession>A0ABW1A274</accession>
<feature type="signal peptide" evidence="1">
    <location>
        <begin position="1"/>
        <end position="27"/>
    </location>
</feature>
<reference evidence="3" key="1">
    <citation type="journal article" date="2019" name="Int. J. Syst. Evol. Microbiol.">
        <title>The Global Catalogue of Microorganisms (GCM) 10K type strain sequencing project: providing services to taxonomists for standard genome sequencing and annotation.</title>
        <authorList>
            <consortium name="The Broad Institute Genomics Platform"/>
            <consortium name="The Broad Institute Genome Sequencing Center for Infectious Disease"/>
            <person name="Wu L."/>
            <person name="Ma J."/>
        </authorList>
    </citation>
    <scope>NUCLEOTIDE SEQUENCE [LARGE SCALE GENOMIC DNA]</scope>
    <source>
        <strain evidence="3">KCTC 42087</strain>
    </source>
</reference>
<feature type="chain" id="PRO_5047343328" description="Htaa domain-containing protein" evidence="1">
    <location>
        <begin position="28"/>
        <end position="203"/>
    </location>
</feature>
<comment type="caution">
    <text evidence="2">The sequence shown here is derived from an EMBL/GenBank/DDBJ whole genome shotgun (WGS) entry which is preliminary data.</text>
</comment>
<gene>
    <name evidence="2" type="ORF">ACFPZN_26885</name>
</gene>
<dbReference type="RefSeq" id="WP_378284980.1">
    <property type="nucleotide sequence ID" value="NZ_JBHSON010000041.1"/>
</dbReference>
<proteinExistence type="predicted"/>
<protein>
    <recommendedName>
        <fullName evidence="4">Htaa domain-containing protein</fullName>
    </recommendedName>
</protein>
<keyword evidence="3" id="KW-1185">Reference proteome</keyword>
<evidence type="ECO:0000256" key="1">
    <source>
        <dbReference type="SAM" id="SignalP"/>
    </source>
</evidence>
<organism evidence="2 3">
    <name type="scientific">Actinomadura rugatobispora</name>
    <dbReference type="NCBI Taxonomy" id="1994"/>
    <lineage>
        <taxon>Bacteria</taxon>
        <taxon>Bacillati</taxon>
        <taxon>Actinomycetota</taxon>
        <taxon>Actinomycetes</taxon>
        <taxon>Streptosporangiales</taxon>
        <taxon>Thermomonosporaceae</taxon>
        <taxon>Actinomadura</taxon>
    </lineage>
</organism>
<evidence type="ECO:0008006" key="4">
    <source>
        <dbReference type="Google" id="ProtNLM"/>
    </source>
</evidence>
<evidence type="ECO:0000313" key="3">
    <source>
        <dbReference type="Proteomes" id="UP001596074"/>
    </source>
</evidence>
<keyword evidence="1" id="KW-0732">Signal</keyword>
<dbReference type="Proteomes" id="UP001596074">
    <property type="component" value="Unassembled WGS sequence"/>
</dbReference>
<dbReference type="EMBL" id="JBHSON010000041">
    <property type="protein sequence ID" value="MFC5749261.1"/>
    <property type="molecule type" value="Genomic_DNA"/>
</dbReference>
<evidence type="ECO:0000313" key="2">
    <source>
        <dbReference type="EMBL" id="MFC5749261.1"/>
    </source>
</evidence>
<name>A0ABW1A274_9ACTN</name>
<sequence length="203" mass="21539">MAHIRRILAAALTIALVVGLSAVPARALDGNWDVVPGGEVVLYGNSLQVTNNGATIIIQQPFVEGDLFDDQPIGGVPDPGLDRVGYLNYLTCNGAQGPLGLTLNVEMLSAWKVYADSQSGGIVDIRITDFGLRFSGPGCVWRVTGTLHGTYNNFTDTLTIDEPEDSGSLVISNATCFPFQNGQSPGISGSFQIDPSTTINRRI</sequence>